<evidence type="ECO:0000313" key="1">
    <source>
        <dbReference type="EMBL" id="SYZ33869.1"/>
    </source>
</evidence>
<dbReference type="AlphaFoldDB" id="A0A383S919"/>
<dbReference type="EMBL" id="UNQJ01000014">
    <property type="protein sequence ID" value="SYZ33869.1"/>
    <property type="molecule type" value="Genomic_DNA"/>
</dbReference>
<protein>
    <submittedName>
        <fullName evidence="1">Uncharacterized protein</fullName>
    </submittedName>
</protein>
<name>A0A383S919_9ACTN</name>
<proteinExistence type="predicted"/>
<gene>
    <name evidence="1" type="ORF">PROPAUS_1825</name>
</gene>
<sequence>MYGRKKMTAFIGRTAVPDASRGSVDRAMRALGLVGITREKTVRTTVQAKDGARAGDLVNQVFHCSQS</sequence>
<reference evidence="2" key="1">
    <citation type="submission" date="2018-08" db="EMBL/GenBank/DDBJ databases">
        <authorList>
            <person name="Hornung B."/>
        </authorList>
    </citation>
    <scope>NUCLEOTIDE SEQUENCE [LARGE SCALE GENOMIC DNA]</scope>
</reference>
<keyword evidence="2" id="KW-1185">Reference proteome</keyword>
<accession>A0A383S919</accession>
<evidence type="ECO:0000313" key="2">
    <source>
        <dbReference type="Proteomes" id="UP000263928"/>
    </source>
</evidence>
<dbReference type="Proteomes" id="UP000263928">
    <property type="component" value="Unassembled WGS sequence"/>
</dbReference>
<organism evidence="1 2">
    <name type="scientific">Propionibacterium australiense</name>
    <dbReference type="NCBI Taxonomy" id="119981"/>
    <lineage>
        <taxon>Bacteria</taxon>
        <taxon>Bacillati</taxon>
        <taxon>Actinomycetota</taxon>
        <taxon>Actinomycetes</taxon>
        <taxon>Propionibacteriales</taxon>
        <taxon>Propionibacteriaceae</taxon>
        <taxon>Propionibacterium</taxon>
    </lineage>
</organism>